<dbReference type="AlphaFoldDB" id="A0A1I7UHV4"/>
<feature type="region of interest" description="Disordered" evidence="1">
    <location>
        <begin position="191"/>
        <end position="220"/>
    </location>
</feature>
<organism evidence="2 3">
    <name type="scientific">Caenorhabditis tropicalis</name>
    <dbReference type="NCBI Taxonomy" id="1561998"/>
    <lineage>
        <taxon>Eukaryota</taxon>
        <taxon>Metazoa</taxon>
        <taxon>Ecdysozoa</taxon>
        <taxon>Nematoda</taxon>
        <taxon>Chromadorea</taxon>
        <taxon>Rhabditida</taxon>
        <taxon>Rhabditina</taxon>
        <taxon>Rhabditomorpha</taxon>
        <taxon>Rhabditoidea</taxon>
        <taxon>Rhabditidae</taxon>
        <taxon>Peloderinae</taxon>
        <taxon>Caenorhabditis</taxon>
    </lineage>
</organism>
<evidence type="ECO:0000313" key="3">
    <source>
        <dbReference type="WBParaSite" id="Csp11.Scaffold629.g9489.t1"/>
    </source>
</evidence>
<dbReference type="Proteomes" id="UP000095282">
    <property type="component" value="Unplaced"/>
</dbReference>
<dbReference type="eggNOG" id="ENOG502TGF1">
    <property type="taxonomic scope" value="Eukaryota"/>
</dbReference>
<reference evidence="3" key="1">
    <citation type="submission" date="2016-11" db="UniProtKB">
        <authorList>
            <consortium name="WormBaseParasite"/>
        </authorList>
    </citation>
    <scope>IDENTIFICATION</scope>
</reference>
<proteinExistence type="predicted"/>
<accession>A0A1I7UHV4</accession>
<feature type="compositionally biased region" description="Low complexity" evidence="1">
    <location>
        <begin position="192"/>
        <end position="208"/>
    </location>
</feature>
<dbReference type="WBParaSite" id="Csp11.Scaffold629.g9489.t1">
    <property type="protein sequence ID" value="Csp11.Scaffold629.g9489.t1"/>
    <property type="gene ID" value="Csp11.Scaffold629.g9489"/>
</dbReference>
<feature type="region of interest" description="Disordered" evidence="1">
    <location>
        <begin position="140"/>
        <end position="170"/>
    </location>
</feature>
<evidence type="ECO:0000313" key="2">
    <source>
        <dbReference type="Proteomes" id="UP000095282"/>
    </source>
</evidence>
<protein>
    <submittedName>
        <fullName evidence="3">Inhibitor_I42 domain-containing protein</fullName>
    </submittedName>
</protein>
<keyword evidence="2" id="KW-1185">Reference proteome</keyword>
<evidence type="ECO:0000256" key="1">
    <source>
        <dbReference type="SAM" id="MobiDB-lite"/>
    </source>
</evidence>
<name>A0A1I7UHV4_9PELO</name>
<sequence>MANYEIGWVGTDIKFVKSGRMIIAEGAVINIPDEKGQYMFVDWKYTKNPPSLAKIPGYTKPLTTNVFVTRATVRPDVDKLVEMFKPGQRVKFVAREQAPNERGVCWRAALATDEYHEIVMDAPGAQGRPNYRVIPKAGCIPPTPRSRIQSVNSKSLPPLDPSPCASASSALPVQRPLMKPKPQEQLKPIPPVSVWVSSSPPSPSTSKPTFQLQKPPPSESEFDYFDTTKEACSARFESFAKSYRKQNPECVLSTKFAAGLLKITYLNQMNEELAAIRTSEKNY</sequence>